<sequence length="141" mass="16647">MELYDILICIEPFKYPHTDLEVNQDVPNSSTDQGPSNPNLTSNNEIDEACLKELKDSIKHVIFKLSLETSKEAKKDHEILKKWFLKYWKWNLLDHLLELFKPIEEATEWLGGQKYCTLLLIYPTIQVLKYDYVVVEEENDE</sequence>
<dbReference type="Proteomes" id="UP000789901">
    <property type="component" value="Unassembled WGS sequence"/>
</dbReference>
<feature type="non-terminal residue" evidence="2">
    <location>
        <position position="141"/>
    </location>
</feature>
<protein>
    <submittedName>
        <fullName evidence="2">27506_t:CDS:1</fullName>
    </submittedName>
</protein>
<evidence type="ECO:0000256" key="1">
    <source>
        <dbReference type="SAM" id="MobiDB-lite"/>
    </source>
</evidence>
<proteinExistence type="predicted"/>
<gene>
    <name evidence="2" type="ORF">GMARGA_LOCUS27343</name>
</gene>
<name>A0ABN7W7A8_GIGMA</name>
<evidence type="ECO:0000313" key="3">
    <source>
        <dbReference type="Proteomes" id="UP000789901"/>
    </source>
</evidence>
<reference evidence="2 3" key="1">
    <citation type="submission" date="2021-06" db="EMBL/GenBank/DDBJ databases">
        <authorList>
            <person name="Kallberg Y."/>
            <person name="Tangrot J."/>
            <person name="Rosling A."/>
        </authorList>
    </citation>
    <scope>NUCLEOTIDE SEQUENCE [LARGE SCALE GENOMIC DNA]</scope>
    <source>
        <strain evidence="2 3">120-4 pot B 10/14</strain>
    </source>
</reference>
<feature type="compositionally biased region" description="Polar residues" evidence="1">
    <location>
        <begin position="25"/>
        <end position="44"/>
    </location>
</feature>
<comment type="caution">
    <text evidence="2">The sequence shown here is derived from an EMBL/GenBank/DDBJ whole genome shotgun (WGS) entry which is preliminary data.</text>
</comment>
<evidence type="ECO:0000313" key="2">
    <source>
        <dbReference type="EMBL" id="CAG8819577.1"/>
    </source>
</evidence>
<keyword evidence="3" id="KW-1185">Reference proteome</keyword>
<organism evidence="2 3">
    <name type="scientific">Gigaspora margarita</name>
    <dbReference type="NCBI Taxonomy" id="4874"/>
    <lineage>
        <taxon>Eukaryota</taxon>
        <taxon>Fungi</taxon>
        <taxon>Fungi incertae sedis</taxon>
        <taxon>Mucoromycota</taxon>
        <taxon>Glomeromycotina</taxon>
        <taxon>Glomeromycetes</taxon>
        <taxon>Diversisporales</taxon>
        <taxon>Gigasporaceae</taxon>
        <taxon>Gigaspora</taxon>
    </lineage>
</organism>
<accession>A0ABN7W7A8</accession>
<feature type="region of interest" description="Disordered" evidence="1">
    <location>
        <begin position="24"/>
        <end position="44"/>
    </location>
</feature>
<dbReference type="EMBL" id="CAJVQB010033300">
    <property type="protein sequence ID" value="CAG8819577.1"/>
    <property type="molecule type" value="Genomic_DNA"/>
</dbReference>